<evidence type="ECO:0000259" key="1">
    <source>
        <dbReference type="Pfam" id="PF04264"/>
    </source>
</evidence>
<sequence>MKRLTLLGILSLIVSLVFLSNRYAALTGEFIIDPSSQLRLEGVTNVNRFSCDCSDNFPKDTYELIQDNRPFIINLRNTDFRLATNKLDCGRKGINNDLRKALKADSFPFIRIEVQTIRLPEGAGEISSTAWTEIPVKTQITIAGTRRPLHLSVEAKALGDDYYQLRSRTEVAMSDFGIDPPRPMFGMIKVEDVITIHFDLKVHLLT</sequence>
<feature type="domain" description="Lipid/polyisoprenoid-binding YceI-like" evidence="1">
    <location>
        <begin position="78"/>
        <end position="201"/>
    </location>
</feature>
<reference evidence="2 3" key="1">
    <citation type="submission" date="2017-10" db="EMBL/GenBank/DDBJ databases">
        <title>The draft genome sequence of Lewinella nigricans NBRC 102662.</title>
        <authorList>
            <person name="Wang K."/>
        </authorList>
    </citation>
    <scope>NUCLEOTIDE SEQUENCE [LARGE SCALE GENOMIC DNA]</scope>
    <source>
        <strain evidence="2 3">NBRC 102662</strain>
    </source>
</reference>
<dbReference type="InterPro" id="IPR036761">
    <property type="entry name" value="TTHA0802/YceI-like_sf"/>
</dbReference>
<dbReference type="SUPFAM" id="SSF101874">
    <property type="entry name" value="YceI-like"/>
    <property type="match status" value="1"/>
</dbReference>
<dbReference type="Pfam" id="PF04264">
    <property type="entry name" value="YceI"/>
    <property type="match status" value="1"/>
</dbReference>
<dbReference type="AlphaFoldDB" id="A0A2D0NFR2"/>
<dbReference type="Proteomes" id="UP000223913">
    <property type="component" value="Unassembled WGS sequence"/>
</dbReference>
<name>A0A2D0NFR2_FLAN2</name>
<evidence type="ECO:0000313" key="2">
    <source>
        <dbReference type="EMBL" id="PHN07325.1"/>
    </source>
</evidence>
<dbReference type="OrthoDB" id="9794147at2"/>
<organism evidence="2 3">
    <name type="scientific">Flavilitoribacter nigricans (strain ATCC 23147 / DSM 23189 / NBRC 102662 / NCIMB 1420 / SS-2)</name>
    <name type="common">Lewinella nigricans</name>
    <dbReference type="NCBI Taxonomy" id="1122177"/>
    <lineage>
        <taxon>Bacteria</taxon>
        <taxon>Pseudomonadati</taxon>
        <taxon>Bacteroidota</taxon>
        <taxon>Saprospiria</taxon>
        <taxon>Saprospirales</taxon>
        <taxon>Lewinellaceae</taxon>
        <taxon>Flavilitoribacter</taxon>
    </lineage>
</organism>
<gene>
    <name evidence="2" type="ORF">CRP01_06755</name>
</gene>
<comment type="caution">
    <text evidence="2">The sequence shown here is derived from an EMBL/GenBank/DDBJ whole genome shotgun (WGS) entry which is preliminary data.</text>
</comment>
<proteinExistence type="predicted"/>
<dbReference type="EMBL" id="PDUD01000010">
    <property type="protein sequence ID" value="PHN07325.1"/>
    <property type="molecule type" value="Genomic_DNA"/>
</dbReference>
<dbReference type="RefSeq" id="WP_099149255.1">
    <property type="nucleotide sequence ID" value="NZ_PDUD01000010.1"/>
</dbReference>
<dbReference type="Gene3D" id="2.40.128.110">
    <property type="entry name" value="Lipid/polyisoprenoid-binding, YceI-like"/>
    <property type="match status" value="1"/>
</dbReference>
<evidence type="ECO:0000313" key="3">
    <source>
        <dbReference type="Proteomes" id="UP000223913"/>
    </source>
</evidence>
<protein>
    <recommendedName>
        <fullName evidence="1">Lipid/polyisoprenoid-binding YceI-like domain-containing protein</fullName>
    </recommendedName>
</protein>
<accession>A0A2D0NFR2</accession>
<keyword evidence="3" id="KW-1185">Reference proteome</keyword>
<dbReference type="InterPro" id="IPR007372">
    <property type="entry name" value="Lipid/polyisoprenoid-bd_YceI"/>
</dbReference>